<keyword evidence="10 11" id="KW-0998">Cell outer membrane</keyword>
<organism evidence="13 14">
    <name type="scientific">Mariniphaga sediminis</name>
    <dbReference type="NCBI Taxonomy" id="1628158"/>
    <lineage>
        <taxon>Bacteria</taxon>
        <taxon>Pseudomonadati</taxon>
        <taxon>Bacteroidota</taxon>
        <taxon>Bacteroidia</taxon>
        <taxon>Marinilabiliales</taxon>
        <taxon>Prolixibacteraceae</taxon>
        <taxon>Mariniphaga</taxon>
    </lineage>
</organism>
<evidence type="ECO:0000256" key="7">
    <source>
        <dbReference type="ARBA" id="ARBA00023065"/>
    </source>
</evidence>
<evidence type="ECO:0000256" key="3">
    <source>
        <dbReference type="ARBA" id="ARBA00022452"/>
    </source>
</evidence>
<dbReference type="AlphaFoldDB" id="A0A399D5H4"/>
<evidence type="ECO:0000313" key="14">
    <source>
        <dbReference type="Proteomes" id="UP000266441"/>
    </source>
</evidence>
<dbReference type="SUPFAM" id="SSF56935">
    <property type="entry name" value="Porins"/>
    <property type="match status" value="1"/>
</dbReference>
<keyword evidence="3 11" id="KW-1134">Transmembrane beta strand</keyword>
<dbReference type="NCBIfam" id="TIGR04056">
    <property type="entry name" value="OMP_RagA_SusC"/>
    <property type="match status" value="1"/>
</dbReference>
<evidence type="ECO:0000256" key="2">
    <source>
        <dbReference type="ARBA" id="ARBA00022448"/>
    </source>
</evidence>
<evidence type="ECO:0000259" key="12">
    <source>
        <dbReference type="Pfam" id="PF07715"/>
    </source>
</evidence>
<keyword evidence="8" id="KW-0798">TonB box</keyword>
<evidence type="ECO:0000313" key="13">
    <source>
        <dbReference type="EMBL" id="RIH66899.1"/>
    </source>
</evidence>
<dbReference type="Pfam" id="PF07715">
    <property type="entry name" value="Plug"/>
    <property type="match status" value="1"/>
</dbReference>
<dbReference type="PROSITE" id="PS52016">
    <property type="entry name" value="TONB_DEPENDENT_REC_3"/>
    <property type="match status" value="1"/>
</dbReference>
<dbReference type="OrthoDB" id="9768177at2"/>
<keyword evidence="4" id="KW-0410">Iron transport</keyword>
<comment type="subcellular location">
    <subcellularLocation>
        <location evidence="1 11">Cell outer membrane</location>
        <topology evidence="1 11">Multi-pass membrane protein</topology>
    </subcellularLocation>
</comment>
<gene>
    <name evidence="13" type="ORF">D1164_00235</name>
</gene>
<keyword evidence="14" id="KW-1185">Reference proteome</keyword>
<evidence type="ECO:0000256" key="5">
    <source>
        <dbReference type="ARBA" id="ARBA00022692"/>
    </source>
</evidence>
<dbReference type="EMBL" id="QWET01000001">
    <property type="protein sequence ID" value="RIH66899.1"/>
    <property type="molecule type" value="Genomic_DNA"/>
</dbReference>
<dbReference type="InterPro" id="IPR037066">
    <property type="entry name" value="Plug_dom_sf"/>
</dbReference>
<dbReference type="InterPro" id="IPR036942">
    <property type="entry name" value="Beta-barrel_TonB_sf"/>
</dbReference>
<dbReference type="Gene3D" id="2.60.40.1120">
    <property type="entry name" value="Carboxypeptidase-like, regulatory domain"/>
    <property type="match status" value="1"/>
</dbReference>
<dbReference type="Proteomes" id="UP000266441">
    <property type="component" value="Unassembled WGS sequence"/>
</dbReference>
<evidence type="ECO:0000256" key="1">
    <source>
        <dbReference type="ARBA" id="ARBA00004571"/>
    </source>
</evidence>
<evidence type="ECO:0000256" key="6">
    <source>
        <dbReference type="ARBA" id="ARBA00023004"/>
    </source>
</evidence>
<dbReference type="InterPro" id="IPR012910">
    <property type="entry name" value="Plug_dom"/>
</dbReference>
<keyword evidence="6" id="KW-0408">Iron</keyword>
<evidence type="ECO:0000256" key="11">
    <source>
        <dbReference type="PROSITE-ProRule" id="PRU01360"/>
    </source>
</evidence>
<dbReference type="InterPro" id="IPR039426">
    <property type="entry name" value="TonB-dep_rcpt-like"/>
</dbReference>
<dbReference type="InterPro" id="IPR008969">
    <property type="entry name" value="CarboxyPept-like_regulatory"/>
</dbReference>
<comment type="caution">
    <text evidence="13">The sequence shown here is derived from an EMBL/GenBank/DDBJ whole genome shotgun (WGS) entry which is preliminary data.</text>
</comment>
<dbReference type="PANTHER" id="PTHR32552:SF81">
    <property type="entry name" value="TONB-DEPENDENT OUTER MEMBRANE RECEPTOR"/>
    <property type="match status" value="1"/>
</dbReference>
<keyword evidence="2 11" id="KW-0813">Transport</keyword>
<protein>
    <submittedName>
        <fullName evidence="13">SusC/RagA family TonB-linked outer membrane protein</fullName>
    </submittedName>
</protein>
<dbReference type="Pfam" id="PF13715">
    <property type="entry name" value="CarbopepD_reg_2"/>
    <property type="match status" value="1"/>
</dbReference>
<dbReference type="InterPro" id="IPR023997">
    <property type="entry name" value="TonB-dep_OMP_SusC/RagA_CS"/>
</dbReference>
<comment type="similarity">
    <text evidence="11">Belongs to the TonB-dependent receptor family.</text>
</comment>
<evidence type="ECO:0000256" key="8">
    <source>
        <dbReference type="ARBA" id="ARBA00023077"/>
    </source>
</evidence>
<dbReference type="GO" id="GO:0006826">
    <property type="term" value="P:iron ion transport"/>
    <property type="evidence" value="ECO:0007669"/>
    <property type="project" value="UniProtKB-KW"/>
</dbReference>
<dbReference type="Gene3D" id="2.170.130.10">
    <property type="entry name" value="TonB-dependent receptor, plug domain"/>
    <property type="match status" value="1"/>
</dbReference>
<dbReference type="GO" id="GO:0009279">
    <property type="term" value="C:cell outer membrane"/>
    <property type="evidence" value="ECO:0007669"/>
    <property type="project" value="UniProtKB-SubCell"/>
</dbReference>
<evidence type="ECO:0000256" key="9">
    <source>
        <dbReference type="ARBA" id="ARBA00023136"/>
    </source>
</evidence>
<keyword evidence="7" id="KW-0406">Ion transport</keyword>
<dbReference type="Gene3D" id="2.40.170.20">
    <property type="entry name" value="TonB-dependent receptor, beta-barrel domain"/>
    <property type="match status" value="1"/>
</dbReference>
<name>A0A399D5H4_9BACT</name>
<dbReference type="SUPFAM" id="SSF49464">
    <property type="entry name" value="Carboxypeptidase regulatory domain-like"/>
    <property type="match status" value="1"/>
</dbReference>
<sequence>MKKRRITGFPRMGVLKKFYRIMRLTVFFSFLLVFHAVGFNTYSQSTKLNVKLKNTSLKEIFEEIEKQSEFVFLYNYDVLSKQNFKSVSFTNASIEEILNKVLNEEKIEYLIRDRQVIIKEKVNIKPEEIPEIQEQKKIEISGQVTDQNGEPIPGVSVYLKGTTIGIVTDVNGQYQLSLPENSRTLVFSFVGMSTQEVEIGNRTVINIQLSEDVASLEEVVVTALGIEKNKRTLTYATQQVDVDAVTTVKDISLGNMLAGKLAGVAVTTGSGAGGVGSGSRVIIRGERSISGGNTPLIIVDGVPSNFGLDGINPDDVEKINVLKGPSASALYGSAAANGVIIVTTKKGEKGKTQVQVNSLTSFDVPYLYPEFQNEYAQGNSGMYNANEETSSWGPKMEGQTVTDWRENEVPLDAQPNNIKDFFRTGYNLTNSLSYSMGNEKSTAYFSYTNVTAGGLIPVNEMERHNFNLRMDAELIENLKLDCILTWQKGMNENGPVTGDDLFSPMWQLIKMPRSIRTSDISEASYIDEFLSRKQLTWAPSSTGVINPYWSIYGREAVKKSSYLNAVAALKYDITPWLYIQGRGQMANNSENEEEKLYWDTQYVASGKGKYYRKYINSQKLNADFLLGFNKELVDDLQITANLGAEIRDSRSEWLESETMEGLVIENKFYLENGVKTKTKDYENHTQTQSVYGTVQLGFRNYLFLDVTARNDWNSTLPAPHDYFYPSVGLTGVISDIIPLPEIISFAKLRGSYAEVGNGASFASIYQTFSRESNGTMGIVKPNSGKVPSELIPERTKAWEAGAEMRLLKDRFGIDFTWYKSNTYNQLVFVTSPPSSGYSSAGINCGNIQNKGIEVMLTTVPIQVKNLKWDLSLNFSRNWNKVIELTSTLDRYRISAPDLSVGNSWIIVGRPYGEILSKGFVRNEEGQVIVDELGYPEITADSEIYLGNFNYDWRSSLNNNIRYKNWNLYFLIDLNYGGVRQSATEAQMMGSGTSIATLYGRDGFVFDGVKRVIAEDESVSYVPNDIEITAEQYGKHIGGRATSGAGEAFNHEATNSRLRELSIGYTLPVKSAVIKDITVSAIGRNLFYIYNACKWFDPDITYDLEKNGQGSESAFLPGARNVGFNIKLSL</sequence>
<dbReference type="FunFam" id="2.60.40.1120:FF:000003">
    <property type="entry name" value="Outer membrane protein Omp121"/>
    <property type="match status" value="1"/>
</dbReference>
<reference evidence="13 14" key="1">
    <citation type="journal article" date="2015" name="Int. J. Syst. Evol. Microbiol.">
        <title>Mariniphaga sediminis sp. nov., isolated from coastal sediment.</title>
        <authorList>
            <person name="Wang F.Q."/>
            <person name="Shen Q.Y."/>
            <person name="Chen G.J."/>
            <person name="Du Z.J."/>
        </authorList>
    </citation>
    <scope>NUCLEOTIDE SEQUENCE [LARGE SCALE GENOMIC DNA]</scope>
    <source>
        <strain evidence="13 14">SY21</strain>
    </source>
</reference>
<evidence type="ECO:0000256" key="4">
    <source>
        <dbReference type="ARBA" id="ARBA00022496"/>
    </source>
</evidence>
<keyword evidence="5 11" id="KW-0812">Transmembrane</keyword>
<keyword evidence="9 11" id="KW-0472">Membrane</keyword>
<feature type="domain" description="TonB-dependent receptor plug" evidence="12">
    <location>
        <begin position="230"/>
        <end position="339"/>
    </location>
</feature>
<proteinExistence type="inferred from homology"/>
<dbReference type="NCBIfam" id="TIGR04057">
    <property type="entry name" value="SusC_RagA_signa"/>
    <property type="match status" value="1"/>
</dbReference>
<dbReference type="PANTHER" id="PTHR32552">
    <property type="entry name" value="FERRICHROME IRON RECEPTOR-RELATED"/>
    <property type="match status" value="1"/>
</dbReference>
<evidence type="ECO:0000256" key="10">
    <source>
        <dbReference type="ARBA" id="ARBA00023237"/>
    </source>
</evidence>
<accession>A0A399D5H4</accession>
<dbReference type="InterPro" id="IPR023996">
    <property type="entry name" value="TonB-dep_OMP_SusC/RagA"/>
</dbReference>